<accession>A0ABS5ZHT9</accession>
<organism evidence="3 4">
    <name type="scientific">Zooshikella harenae</name>
    <dbReference type="NCBI Taxonomy" id="2827238"/>
    <lineage>
        <taxon>Bacteria</taxon>
        <taxon>Pseudomonadati</taxon>
        <taxon>Pseudomonadota</taxon>
        <taxon>Gammaproteobacteria</taxon>
        <taxon>Oceanospirillales</taxon>
        <taxon>Zooshikellaceae</taxon>
        <taxon>Zooshikella</taxon>
    </lineage>
</organism>
<dbReference type="EMBL" id="JAGSOY010000092">
    <property type="protein sequence ID" value="MBU2713629.1"/>
    <property type="molecule type" value="Genomic_DNA"/>
</dbReference>
<dbReference type="SUPFAM" id="SSF55846">
    <property type="entry name" value="N-acetylmuramoyl-L-alanine amidase-like"/>
    <property type="match status" value="1"/>
</dbReference>
<comment type="caution">
    <text evidence="3">The sequence shown here is derived from an EMBL/GenBank/DDBJ whole genome shotgun (WGS) entry which is preliminary data.</text>
</comment>
<evidence type="ECO:0000313" key="4">
    <source>
        <dbReference type="Proteomes" id="UP000690515"/>
    </source>
</evidence>
<dbReference type="InterPro" id="IPR015510">
    <property type="entry name" value="PGRP"/>
</dbReference>
<keyword evidence="4" id="KW-1185">Reference proteome</keyword>
<dbReference type="GO" id="GO:0008745">
    <property type="term" value="F:N-acetylmuramoyl-L-alanine amidase activity"/>
    <property type="evidence" value="ECO:0007669"/>
    <property type="project" value="UniProtKB-EC"/>
</dbReference>
<evidence type="ECO:0000256" key="1">
    <source>
        <dbReference type="ARBA" id="ARBA00007553"/>
    </source>
</evidence>
<dbReference type="PANTHER" id="PTHR11022:SF41">
    <property type="entry name" value="PEPTIDOGLYCAN-RECOGNITION PROTEIN LC-RELATED"/>
    <property type="match status" value="1"/>
</dbReference>
<dbReference type="InterPro" id="IPR036505">
    <property type="entry name" value="Amidase/PGRP_sf"/>
</dbReference>
<dbReference type="Gene3D" id="3.40.80.10">
    <property type="entry name" value="Peptidoglycan recognition protein-like"/>
    <property type="match status" value="1"/>
</dbReference>
<dbReference type="Proteomes" id="UP000690515">
    <property type="component" value="Unassembled WGS sequence"/>
</dbReference>
<dbReference type="PANTHER" id="PTHR11022">
    <property type="entry name" value="PEPTIDOGLYCAN RECOGNITION PROTEIN"/>
    <property type="match status" value="1"/>
</dbReference>
<dbReference type="InterPro" id="IPR002502">
    <property type="entry name" value="Amidase_domain"/>
</dbReference>
<dbReference type="RefSeq" id="WP_215821914.1">
    <property type="nucleotide sequence ID" value="NZ_JAGSOY010000092.1"/>
</dbReference>
<dbReference type="CDD" id="cd06583">
    <property type="entry name" value="PGRP"/>
    <property type="match status" value="1"/>
</dbReference>
<evidence type="ECO:0000313" key="3">
    <source>
        <dbReference type="EMBL" id="MBU2713629.1"/>
    </source>
</evidence>
<dbReference type="SMART" id="SM00701">
    <property type="entry name" value="PGRP"/>
    <property type="match status" value="1"/>
</dbReference>
<comment type="similarity">
    <text evidence="1">Belongs to the N-acetylmuramoyl-L-alanine amidase 2 family.</text>
</comment>
<dbReference type="InterPro" id="IPR006619">
    <property type="entry name" value="PGRP_domain_met/bac"/>
</dbReference>
<dbReference type="EC" id="3.5.1.28" evidence="3"/>
<proteinExistence type="inferred from homology"/>
<protein>
    <submittedName>
        <fullName evidence="3">N-acetylmuramoyl-L-alanine amidase</fullName>
        <ecNumber evidence="3">3.5.1.28</ecNumber>
    </submittedName>
</protein>
<dbReference type="Pfam" id="PF01510">
    <property type="entry name" value="Amidase_2"/>
    <property type="match status" value="1"/>
</dbReference>
<keyword evidence="3" id="KW-0378">Hydrolase</keyword>
<name>A0ABS5ZHT9_9GAMM</name>
<gene>
    <name evidence="3" type="ORF">KCG35_21450</name>
</gene>
<sequence>MNITRLVVHCSDSPNGRDDSAADIHRWHIGRGWVGIGYHRVIRRDGRVEHGRPDYWIGAHVAGHNSTSLGVCLIGRDQFTNEQMQSLERVIHDWKAKYPAAEVCGHCDLDTHKTCPNFDVKDWWSVVSDIDVLNSKTNQIGKQ</sequence>
<evidence type="ECO:0000259" key="2">
    <source>
        <dbReference type="SMART" id="SM00701"/>
    </source>
</evidence>
<reference evidence="3 4" key="1">
    <citation type="submission" date="2021-04" db="EMBL/GenBank/DDBJ databases">
        <authorList>
            <person name="Pira H."/>
            <person name="Risdian C."/>
            <person name="Wink J."/>
        </authorList>
    </citation>
    <scope>NUCLEOTIDE SEQUENCE [LARGE SCALE GENOMIC DNA]</scope>
    <source>
        <strain evidence="3 4">WH53</strain>
    </source>
</reference>
<feature type="domain" description="Peptidoglycan recognition protein family" evidence="2">
    <location>
        <begin position="1"/>
        <end position="110"/>
    </location>
</feature>